<evidence type="ECO:0000256" key="1">
    <source>
        <dbReference type="SAM" id="Phobius"/>
    </source>
</evidence>
<reference evidence="2" key="1">
    <citation type="journal article" date="2020" name="Nature">
        <title>Giant virus diversity and host interactions through global metagenomics.</title>
        <authorList>
            <person name="Schulz F."/>
            <person name="Roux S."/>
            <person name="Paez-Espino D."/>
            <person name="Jungbluth S."/>
            <person name="Walsh D.A."/>
            <person name="Denef V.J."/>
            <person name="McMahon K.D."/>
            <person name="Konstantinidis K.T."/>
            <person name="Eloe-Fadrosh E.A."/>
            <person name="Kyrpides N.C."/>
            <person name="Woyke T."/>
        </authorList>
    </citation>
    <scope>NUCLEOTIDE SEQUENCE</scope>
    <source>
        <strain evidence="2">GVMAG-M-3300025138-11</strain>
    </source>
</reference>
<name>A0A6C0IVK8_9ZZZZ</name>
<proteinExistence type="predicted"/>
<keyword evidence="1" id="KW-1133">Transmembrane helix</keyword>
<keyword evidence="1" id="KW-0812">Transmembrane</keyword>
<organism evidence="2">
    <name type="scientific">viral metagenome</name>
    <dbReference type="NCBI Taxonomy" id="1070528"/>
    <lineage>
        <taxon>unclassified sequences</taxon>
        <taxon>metagenomes</taxon>
        <taxon>organismal metagenomes</taxon>
    </lineage>
</organism>
<keyword evidence="1" id="KW-0472">Membrane</keyword>
<dbReference type="AlphaFoldDB" id="A0A6C0IVK8"/>
<accession>A0A6C0IVK8</accession>
<evidence type="ECO:0000313" key="2">
    <source>
        <dbReference type="EMBL" id="QHT97331.1"/>
    </source>
</evidence>
<evidence type="ECO:0008006" key="3">
    <source>
        <dbReference type="Google" id="ProtNLM"/>
    </source>
</evidence>
<feature type="transmembrane region" description="Helical" evidence="1">
    <location>
        <begin position="95"/>
        <end position="111"/>
    </location>
</feature>
<protein>
    <recommendedName>
        <fullName evidence="3">Exostosin GT47 domain-containing protein</fullName>
    </recommendedName>
</protein>
<sequence length="343" mass="40835">MNIFIYKKCNKELDFFKNDIFSPKQFNKTNFYEIDSLKDIKKKNLNTTLNSIIVINDKFGYINTLIFIYTYRPKIIFYLSDEKGIKSIFDKLKNFWLFALYGLFNILLIYLKLYTLTVITLLTTPVLIFAYDIFRYRWYYLAHFCGIFFHQYNHKIDYNKNCIQIPLGYISNYLNNSNKVKNINKRNINFAFVGALKSDRGKMLDILGKEPKINFVTIETDCNNQKVNQGQLWEIYNSSIFAPIGRGNYKLDCFRIYEAILAGSIPLIVGTESEINHTFNYNNYMPIFITSDSWENMYIKCKTLLNNKNKLQTIQNYNINWWKNYINLIQYKISNIDLKENNN</sequence>
<feature type="transmembrane region" description="Helical" evidence="1">
    <location>
        <begin position="117"/>
        <end position="134"/>
    </location>
</feature>
<dbReference type="EMBL" id="MN740275">
    <property type="protein sequence ID" value="QHT97331.1"/>
    <property type="molecule type" value="Genomic_DNA"/>
</dbReference>